<keyword evidence="2" id="KW-1185">Reference proteome</keyword>
<organism evidence="1 2">
    <name type="scientific">Octopus vulgaris</name>
    <name type="common">Common octopus</name>
    <dbReference type="NCBI Taxonomy" id="6645"/>
    <lineage>
        <taxon>Eukaryota</taxon>
        <taxon>Metazoa</taxon>
        <taxon>Spiralia</taxon>
        <taxon>Lophotrochozoa</taxon>
        <taxon>Mollusca</taxon>
        <taxon>Cephalopoda</taxon>
        <taxon>Coleoidea</taxon>
        <taxon>Octopodiformes</taxon>
        <taxon>Octopoda</taxon>
        <taxon>Incirrata</taxon>
        <taxon>Octopodidae</taxon>
        <taxon>Octopus</taxon>
    </lineage>
</organism>
<evidence type="ECO:0000313" key="1">
    <source>
        <dbReference type="EMBL" id="CAI9719437.1"/>
    </source>
</evidence>
<dbReference type="Proteomes" id="UP001162480">
    <property type="component" value="Chromosome 3"/>
</dbReference>
<dbReference type="EMBL" id="OX597816">
    <property type="protein sequence ID" value="CAI9719437.1"/>
    <property type="molecule type" value="Genomic_DNA"/>
</dbReference>
<proteinExistence type="predicted"/>
<sequence length="116" mass="13934">MESSPTKQQRFPYASSPFAFFIISHTERDRLFLPRLQWSERKDLTFAISQKNAGEVACRYDCKPELTSKNIALTYDTMEKCRREHCKCRYNCYYKYFHRGMIYQYEKCARACPDPK</sequence>
<reference evidence="1" key="1">
    <citation type="submission" date="2023-08" db="EMBL/GenBank/DDBJ databases">
        <authorList>
            <person name="Alioto T."/>
            <person name="Alioto T."/>
            <person name="Gomez Garrido J."/>
        </authorList>
    </citation>
    <scope>NUCLEOTIDE SEQUENCE</scope>
</reference>
<gene>
    <name evidence="1" type="ORF">OCTVUL_1B020936</name>
</gene>
<dbReference type="AlphaFoldDB" id="A0AA36F004"/>
<evidence type="ECO:0000313" key="2">
    <source>
        <dbReference type="Proteomes" id="UP001162480"/>
    </source>
</evidence>
<protein>
    <submittedName>
        <fullName evidence="1">Uncharacterized protein</fullName>
    </submittedName>
</protein>
<accession>A0AA36F004</accession>
<name>A0AA36F004_OCTVU</name>